<accession>A0AAN7AMN8</accession>
<sequence>MTSAQASPAQNQPMAVGQQQNVQQPQRAHLQTAQPAGFQPMNPQQPHPESELGLRGGNRGGLCPGRFCFCVPCPLPCDCCII</sequence>
<feature type="compositionally biased region" description="Low complexity" evidence="1">
    <location>
        <begin position="12"/>
        <end position="26"/>
    </location>
</feature>
<name>A0AAN7AMN8_9PEZI</name>
<reference evidence="2" key="2">
    <citation type="submission" date="2023-05" db="EMBL/GenBank/DDBJ databases">
        <authorList>
            <consortium name="Lawrence Berkeley National Laboratory"/>
            <person name="Steindorff A."/>
            <person name="Hensen N."/>
            <person name="Bonometti L."/>
            <person name="Westerberg I."/>
            <person name="Brannstrom I.O."/>
            <person name="Guillou S."/>
            <person name="Cros-Aarteil S."/>
            <person name="Calhoun S."/>
            <person name="Haridas S."/>
            <person name="Kuo A."/>
            <person name="Mondo S."/>
            <person name="Pangilinan J."/>
            <person name="Riley R."/>
            <person name="Labutti K."/>
            <person name="Andreopoulos B."/>
            <person name="Lipzen A."/>
            <person name="Chen C."/>
            <person name="Yanf M."/>
            <person name="Daum C."/>
            <person name="Ng V."/>
            <person name="Clum A."/>
            <person name="Ohm R."/>
            <person name="Martin F."/>
            <person name="Silar P."/>
            <person name="Natvig D."/>
            <person name="Lalanne C."/>
            <person name="Gautier V."/>
            <person name="Ament-Velasquez S.L."/>
            <person name="Kruys A."/>
            <person name="Hutchinson M.I."/>
            <person name="Powell A.J."/>
            <person name="Barry K."/>
            <person name="Miller A.N."/>
            <person name="Grigoriev I.V."/>
            <person name="Debuchy R."/>
            <person name="Gladieux P."/>
            <person name="Thoren M.H."/>
            <person name="Johannesson H."/>
        </authorList>
    </citation>
    <scope>NUCLEOTIDE SEQUENCE</scope>
    <source>
        <strain evidence="2">PSN309</strain>
    </source>
</reference>
<organism evidence="2 3">
    <name type="scientific">Podospora australis</name>
    <dbReference type="NCBI Taxonomy" id="1536484"/>
    <lineage>
        <taxon>Eukaryota</taxon>
        <taxon>Fungi</taxon>
        <taxon>Dikarya</taxon>
        <taxon>Ascomycota</taxon>
        <taxon>Pezizomycotina</taxon>
        <taxon>Sordariomycetes</taxon>
        <taxon>Sordariomycetidae</taxon>
        <taxon>Sordariales</taxon>
        <taxon>Podosporaceae</taxon>
        <taxon>Podospora</taxon>
    </lineage>
</organism>
<feature type="region of interest" description="Disordered" evidence="1">
    <location>
        <begin position="1"/>
        <end position="56"/>
    </location>
</feature>
<proteinExistence type="predicted"/>
<dbReference type="EMBL" id="MU864361">
    <property type="protein sequence ID" value="KAK4191050.1"/>
    <property type="molecule type" value="Genomic_DNA"/>
</dbReference>
<dbReference type="Proteomes" id="UP001302126">
    <property type="component" value="Unassembled WGS sequence"/>
</dbReference>
<feature type="compositionally biased region" description="Polar residues" evidence="1">
    <location>
        <begin position="1"/>
        <end position="11"/>
    </location>
</feature>
<keyword evidence="3" id="KW-1185">Reference proteome</keyword>
<evidence type="ECO:0000313" key="3">
    <source>
        <dbReference type="Proteomes" id="UP001302126"/>
    </source>
</evidence>
<evidence type="ECO:0000256" key="1">
    <source>
        <dbReference type="SAM" id="MobiDB-lite"/>
    </source>
</evidence>
<gene>
    <name evidence="2" type="ORF">QBC35DRAFT_448665</name>
</gene>
<protein>
    <submittedName>
        <fullName evidence="2">Uncharacterized protein</fullName>
    </submittedName>
</protein>
<evidence type="ECO:0000313" key="2">
    <source>
        <dbReference type="EMBL" id="KAK4191050.1"/>
    </source>
</evidence>
<comment type="caution">
    <text evidence="2">The sequence shown here is derived from an EMBL/GenBank/DDBJ whole genome shotgun (WGS) entry which is preliminary data.</text>
</comment>
<reference evidence="2" key="1">
    <citation type="journal article" date="2023" name="Mol. Phylogenet. Evol.">
        <title>Genome-scale phylogeny and comparative genomics of the fungal order Sordariales.</title>
        <authorList>
            <person name="Hensen N."/>
            <person name="Bonometti L."/>
            <person name="Westerberg I."/>
            <person name="Brannstrom I.O."/>
            <person name="Guillou S."/>
            <person name="Cros-Aarteil S."/>
            <person name="Calhoun S."/>
            <person name="Haridas S."/>
            <person name="Kuo A."/>
            <person name="Mondo S."/>
            <person name="Pangilinan J."/>
            <person name="Riley R."/>
            <person name="LaButti K."/>
            <person name="Andreopoulos B."/>
            <person name="Lipzen A."/>
            <person name="Chen C."/>
            <person name="Yan M."/>
            <person name="Daum C."/>
            <person name="Ng V."/>
            <person name="Clum A."/>
            <person name="Steindorff A."/>
            <person name="Ohm R.A."/>
            <person name="Martin F."/>
            <person name="Silar P."/>
            <person name="Natvig D.O."/>
            <person name="Lalanne C."/>
            <person name="Gautier V."/>
            <person name="Ament-Velasquez S.L."/>
            <person name="Kruys A."/>
            <person name="Hutchinson M.I."/>
            <person name="Powell A.J."/>
            <person name="Barry K."/>
            <person name="Miller A.N."/>
            <person name="Grigoriev I.V."/>
            <person name="Debuchy R."/>
            <person name="Gladieux P."/>
            <person name="Hiltunen Thoren M."/>
            <person name="Johannesson H."/>
        </authorList>
    </citation>
    <scope>NUCLEOTIDE SEQUENCE</scope>
    <source>
        <strain evidence="2">PSN309</strain>
    </source>
</reference>
<dbReference type="AlphaFoldDB" id="A0AAN7AMN8"/>